<dbReference type="GO" id="GO:0006620">
    <property type="term" value="P:post-translational protein targeting to endoplasmic reticulum membrane"/>
    <property type="evidence" value="ECO:0007669"/>
    <property type="project" value="TreeGrafter"/>
</dbReference>
<dbReference type="PANTHER" id="PTHR28255:SF1">
    <property type="entry name" value="UPF0303 PROTEIN YBR137W"/>
    <property type="match status" value="1"/>
</dbReference>
<dbReference type="GO" id="GO:0072380">
    <property type="term" value="C:TRC complex"/>
    <property type="evidence" value="ECO:0007669"/>
    <property type="project" value="TreeGrafter"/>
</dbReference>
<organism evidence="1 2">
    <name type="scientific">Schizothecium vesticola</name>
    <dbReference type="NCBI Taxonomy" id="314040"/>
    <lineage>
        <taxon>Eukaryota</taxon>
        <taxon>Fungi</taxon>
        <taxon>Dikarya</taxon>
        <taxon>Ascomycota</taxon>
        <taxon>Pezizomycotina</taxon>
        <taxon>Sordariomycetes</taxon>
        <taxon>Sordariomycetidae</taxon>
        <taxon>Sordariales</taxon>
        <taxon>Schizotheciaceae</taxon>
        <taxon>Schizothecium</taxon>
    </lineage>
</organism>
<keyword evidence="2" id="KW-1185">Reference proteome</keyword>
<dbReference type="InterPro" id="IPR010371">
    <property type="entry name" value="YBR137W-like"/>
</dbReference>
<gene>
    <name evidence="1" type="ORF">B0T18DRAFT_394270</name>
</gene>
<dbReference type="Gene3D" id="3.30.450.150">
    <property type="entry name" value="Haem-degrading domain"/>
    <property type="match status" value="1"/>
</dbReference>
<comment type="caution">
    <text evidence="1">The sequence shown here is derived from an EMBL/GenBank/DDBJ whole genome shotgun (WGS) entry which is preliminary data.</text>
</comment>
<proteinExistence type="predicted"/>
<accession>A0AA40EHB3</accession>
<protein>
    <recommendedName>
        <fullName evidence="3">DUF967 domain protein</fullName>
    </recommendedName>
</protein>
<evidence type="ECO:0008006" key="3">
    <source>
        <dbReference type="Google" id="ProtNLM"/>
    </source>
</evidence>
<name>A0AA40EHB3_9PEZI</name>
<reference evidence="1" key="1">
    <citation type="submission" date="2023-06" db="EMBL/GenBank/DDBJ databases">
        <title>Genome-scale phylogeny and comparative genomics of the fungal order Sordariales.</title>
        <authorList>
            <consortium name="Lawrence Berkeley National Laboratory"/>
            <person name="Hensen N."/>
            <person name="Bonometti L."/>
            <person name="Westerberg I."/>
            <person name="Brannstrom I.O."/>
            <person name="Guillou S."/>
            <person name="Cros-Aarteil S."/>
            <person name="Calhoun S."/>
            <person name="Haridas S."/>
            <person name="Kuo A."/>
            <person name="Mondo S."/>
            <person name="Pangilinan J."/>
            <person name="Riley R."/>
            <person name="LaButti K."/>
            <person name="Andreopoulos B."/>
            <person name="Lipzen A."/>
            <person name="Chen C."/>
            <person name="Yanf M."/>
            <person name="Daum C."/>
            <person name="Ng V."/>
            <person name="Clum A."/>
            <person name="Steindorff A."/>
            <person name="Ohm R."/>
            <person name="Martin F."/>
            <person name="Silar P."/>
            <person name="Natvig D."/>
            <person name="Lalanne C."/>
            <person name="Gautier V."/>
            <person name="Ament-velasquez S.L."/>
            <person name="Kruys A."/>
            <person name="Hutchinson M.I."/>
            <person name="Powell A.J."/>
            <person name="Barry K."/>
            <person name="Miller A.N."/>
            <person name="Grigoriev I.V."/>
            <person name="Debuchy R."/>
            <person name="Gladieux P."/>
            <person name="Thoren M.H."/>
            <person name="Johannesson H."/>
        </authorList>
    </citation>
    <scope>NUCLEOTIDE SEQUENCE</scope>
    <source>
        <strain evidence="1">SMH3187-1</strain>
    </source>
</reference>
<dbReference type="PANTHER" id="PTHR28255">
    <property type="match status" value="1"/>
</dbReference>
<dbReference type="InterPro" id="IPR038084">
    <property type="entry name" value="PduO/GlcC-like_sf"/>
</dbReference>
<dbReference type="Proteomes" id="UP001172155">
    <property type="component" value="Unassembled WGS sequence"/>
</dbReference>
<dbReference type="InterPro" id="IPR005624">
    <property type="entry name" value="PduO/GlcC-like"/>
</dbReference>
<sequence length="198" mass="21629">MTTKPQKVWVRPRAVGTTAATPSSGHPVPIPLPTENIDQLKEDSDSFTLSSFTAEDAWVLGNLLRARLLPHAAHGQSALISISLANSGQTVFQCVTGPGITPDHEKWVQRKRNAVQRWTRSTYRLNLQFSGDEARFKSIFQLSEEQANSYAIHGGAVPIRVPGVEGIVAIVIVSGLAQEEDHGVIADVIKSNWEEVEI</sequence>
<dbReference type="Pfam" id="PF03928">
    <property type="entry name" value="HbpS-like"/>
    <property type="match status" value="1"/>
</dbReference>
<dbReference type="SUPFAM" id="SSF143744">
    <property type="entry name" value="GlcG-like"/>
    <property type="match status" value="1"/>
</dbReference>
<evidence type="ECO:0000313" key="1">
    <source>
        <dbReference type="EMBL" id="KAK0737871.1"/>
    </source>
</evidence>
<dbReference type="AlphaFoldDB" id="A0AA40EHB3"/>
<evidence type="ECO:0000313" key="2">
    <source>
        <dbReference type="Proteomes" id="UP001172155"/>
    </source>
</evidence>
<dbReference type="EMBL" id="JAUKUD010000007">
    <property type="protein sequence ID" value="KAK0737871.1"/>
    <property type="molecule type" value="Genomic_DNA"/>
</dbReference>